<dbReference type="eggNOG" id="ENOG502RYWV">
    <property type="taxonomic scope" value="Eukaryota"/>
</dbReference>
<dbReference type="OrthoDB" id="10499348at2759"/>
<dbReference type="Proteomes" id="UP000019471">
    <property type="component" value="Unassembled WGS sequence"/>
</dbReference>
<evidence type="ECO:0000313" key="2">
    <source>
        <dbReference type="EMBL" id="EXJ75320.1"/>
    </source>
</evidence>
<name>W9XD99_9EURO</name>
<comment type="caution">
    <text evidence="2">The sequence shown here is derived from an EMBL/GenBank/DDBJ whole genome shotgun (WGS) entry which is preliminary data.</text>
</comment>
<proteinExistence type="predicted"/>
<dbReference type="AlphaFoldDB" id="W9XD99"/>
<protein>
    <recommendedName>
        <fullName evidence="1">Heterokaryon incompatibility domain-containing protein</fullName>
    </recommendedName>
</protein>
<keyword evidence="3" id="KW-1185">Reference proteome</keyword>
<dbReference type="STRING" id="1182543.W9XD99"/>
<dbReference type="RefSeq" id="XP_007740822.1">
    <property type="nucleotide sequence ID" value="XM_007742632.1"/>
</dbReference>
<dbReference type="EMBL" id="AMGX01000002">
    <property type="protein sequence ID" value="EXJ75320.1"/>
    <property type="molecule type" value="Genomic_DNA"/>
</dbReference>
<evidence type="ECO:0000313" key="3">
    <source>
        <dbReference type="Proteomes" id="UP000019471"/>
    </source>
</evidence>
<gene>
    <name evidence="2" type="ORF">A1O5_02016</name>
</gene>
<organism evidence="2 3">
    <name type="scientific">Cladophialophora psammophila CBS 110553</name>
    <dbReference type="NCBI Taxonomy" id="1182543"/>
    <lineage>
        <taxon>Eukaryota</taxon>
        <taxon>Fungi</taxon>
        <taxon>Dikarya</taxon>
        <taxon>Ascomycota</taxon>
        <taxon>Pezizomycotina</taxon>
        <taxon>Eurotiomycetes</taxon>
        <taxon>Chaetothyriomycetidae</taxon>
        <taxon>Chaetothyriales</taxon>
        <taxon>Herpotrichiellaceae</taxon>
        <taxon>Cladophialophora</taxon>
    </lineage>
</organism>
<evidence type="ECO:0000259" key="1">
    <source>
        <dbReference type="Pfam" id="PF06985"/>
    </source>
</evidence>
<sequence>MAQLCNTCQQIDLHALFRNHNKIRRSREENIDLTLGTLSEVRQRSVDCVFCKLLTNPRTLWPRCGDDPNSGPREDWTLHLSNAAARFLADPMGYLDWDRIPPPISCNVYAYLTPPGDSRSLIEMVRGSKDKIRYLKSLEEGRNSFLHMISADHLTEGRQISDSLSSSIHILKDWIVRCEKNHKTCKKGLDAKPTDTLRRFFTSKASQLLSHGETPQGERFGKYFKLIDVQSQRIVSGAVNSRYVALSYVCGDPSTNIPIDWQHGPSARYPYIPLRLPNTIKDALKLTALLGERYLWVDSLCIIHNDQTELFTLLQSMASIYSKAVCCLAVVSGVNADSGIRGIGVSREGEKLQHCAKLQNCTIGLSLPPFHHILERKTYYNRGWIFQEGLLSRRTIYLTEREAFFSCGETFERESIWESYKSHSSPAYFGVVNPSGNFHNDLAKHNFKSGYYSFSDYGRHVEEYTKRSFTYPVDVMYAFTGTARLIGKHMQASMHYGIPLGVPPWGEQESLVWLTLAWEPQVMGTERRWGPVEFDFSTPGRVLRLADPNSPTGEEPQHAFPSWSWYSLTGPKFYAIDSAEQIKKQMISLLDEEGVRNVNHITQGSGGRFPDPGFLSDPLAMDEDIIRTSPEDPTDVVQQVLADLAYYDMVKTHQRTLPNGVLLLVSNMVRVQLDEDFANWSLNILGNPLKNIHGGAKIGHAVMHGNRNTELVPEDKVVYFASLLEFVVPDEMTVSITYSSRSDWEDDDTAILGLILGGGPPTTDNDCKPLERLGIGSIPRSVWDKLDVDVKVFYLI</sequence>
<dbReference type="PANTHER" id="PTHR33112">
    <property type="entry name" value="DOMAIN PROTEIN, PUTATIVE-RELATED"/>
    <property type="match status" value="1"/>
</dbReference>
<dbReference type="PANTHER" id="PTHR33112:SF16">
    <property type="entry name" value="HETEROKARYON INCOMPATIBILITY DOMAIN-CONTAINING PROTEIN"/>
    <property type="match status" value="1"/>
</dbReference>
<dbReference type="HOGENOM" id="CLU_353014_0_0_1"/>
<dbReference type="Pfam" id="PF06985">
    <property type="entry name" value="HET"/>
    <property type="match status" value="1"/>
</dbReference>
<dbReference type="GeneID" id="19186749"/>
<dbReference type="InterPro" id="IPR010730">
    <property type="entry name" value="HET"/>
</dbReference>
<reference evidence="2 3" key="1">
    <citation type="submission" date="2013-03" db="EMBL/GenBank/DDBJ databases">
        <title>The Genome Sequence of Cladophialophora psammophila CBS 110553.</title>
        <authorList>
            <consortium name="The Broad Institute Genomics Platform"/>
            <person name="Cuomo C."/>
            <person name="de Hoog S."/>
            <person name="Gorbushina A."/>
            <person name="Walker B."/>
            <person name="Young S.K."/>
            <person name="Zeng Q."/>
            <person name="Gargeya S."/>
            <person name="Fitzgerald M."/>
            <person name="Haas B."/>
            <person name="Abouelleil A."/>
            <person name="Allen A.W."/>
            <person name="Alvarado L."/>
            <person name="Arachchi H.M."/>
            <person name="Berlin A.M."/>
            <person name="Chapman S.B."/>
            <person name="Gainer-Dewar J."/>
            <person name="Goldberg J."/>
            <person name="Griggs A."/>
            <person name="Gujja S."/>
            <person name="Hansen M."/>
            <person name="Howarth C."/>
            <person name="Imamovic A."/>
            <person name="Ireland A."/>
            <person name="Larimer J."/>
            <person name="McCowan C."/>
            <person name="Murphy C."/>
            <person name="Pearson M."/>
            <person name="Poon T.W."/>
            <person name="Priest M."/>
            <person name="Roberts A."/>
            <person name="Saif S."/>
            <person name="Shea T."/>
            <person name="Sisk P."/>
            <person name="Sykes S."/>
            <person name="Wortman J."/>
            <person name="Nusbaum C."/>
            <person name="Birren B."/>
        </authorList>
    </citation>
    <scope>NUCLEOTIDE SEQUENCE [LARGE SCALE GENOMIC DNA]</scope>
    <source>
        <strain evidence="2 3">CBS 110553</strain>
    </source>
</reference>
<accession>W9XD99</accession>
<feature type="domain" description="Heterokaryon incompatibility" evidence="1">
    <location>
        <begin position="243"/>
        <end position="388"/>
    </location>
</feature>